<accession>A0A859FH75</accession>
<evidence type="ECO:0000256" key="2">
    <source>
        <dbReference type="ARBA" id="ARBA00023125"/>
    </source>
</evidence>
<organism evidence="5 6">
    <name type="scientific">Paenalkalicoccus suaedae</name>
    <dbReference type="NCBI Taxonomy" id="2592382"/>
    <lineage>
        <taxon>Bacteria</taxon>
        <taxon>Bacillati</taxon>
        <taxon>Bacillota</taxon>
        <taxon>Bacilli</taxon>
        <taxon>Bacillales</taxon>
        <taxon>Bacillaceae</taxon>
        <taxon>Paenalkalicoccus</taxon>
    </lineage>
</organism>
<dbReference type="AlphaFoldDB" id="A0A859FH75"/>
<reference evidence="6" key="1">
    <citation type="submission" date="2019-07" db="EMBL/GenBank/DDBJ databases">
        <title>Bacillus alkalisoli sp. nov. isolated from saline soil.</title>
        <authorList>
            <person name="Sun J.-Q."/>
            <person name="Xu L."/>
        </authorList>
    </citation>
    <scope>NUCLEOTIDE SEQUENCE [LARGE SCALE GENOMIC DNA]</scope>
    <source>
        <strain evidence="6">M4U3P1</strain>
    </source>
</reference>
<evidence type="ECO:0000259" key="4">
    <source>
        <dbReference type="PROSITE" id="PS50977"/>
    </source>
</evidence>
<feature type="domain" description="HTH tetR-type" evidence="4">
    <location>
        <begin position="1"/>
        <end position="61"/>
    </location>
</feature>
<dbReference type="Proteomes" id="UP000318138">
    <property type="component" value="Chromosome"/>
</dbReference>
<protein>
    <submittedName>
        <fullName evidence="5">TetR/AcrR family transcriptional regulator</fullName>
    </submittedName>
</protein>
<dbReference type="PROSITE" id="PS50977">
    <property type="entry name" value="HTH_TETR_2"/>
    <property type="match status" value="1"/>
</dbReference>
<sequence>MQKRELLVDAALQQFQSAGITKSSIEMLTKSAGMSKGAFYQHFKTKDDLVIATMDRFYQLLFENEPTHPTSANLLQARMEWEITYVLKQRSFIYEVFALYPIGTNEAMNQVFRTNRERLKRWRQDAILRTFPSKVTNSLDHLEMLLDGMLHSYLQRMMWQDDQLSPYDSSVLITKAAEALVEADLSLPKTTNPVTVDNLRETVQHILQATSLSRDTRTLLHEMNKQLSTDEPSIIIIDALLERVQTLHICDFVQRLSLQWRRYTSQIKTNKE</sequence>
<dbReference type="SUPFAM" id="SSF46689">
    <property type="entry name" value="Homeodomain-like"/>
    <property type="match status" value="1"/>
</dbReference>
<dbReference type="PANTHER" id="PTHR43479">
    <property type="entry name" value="ACREF/ENVCD OPERON REPRESSOR-RELATED"/>
    <property type="match status" value="1"/>
</dbReference>
<evidence type="ECO:0000313" key="5">
    <source>
        <dbReference type="EMBL" id="QKS72713.1"/>
    </source>
</evidence>
<evidence type="ECO:0000313" key="6">
    <source>
        <dbReference type="Proteomes" id="UP000318138"/>
    </source>
</evidence>
<evidence type="ECO:0000256" key="3">
    <source>
        <dbReference type="PROSITE-ProRule" id="PRU00335"/>
    </source>
</evidence>
<dbReference type="GO" id="GO:0003677">
    <property type="term" value="F:DNA binding"/>
    <property type="evidence" value="ECO:0007669"/>
    <property type="project" value="UniProtKB-UniRule"/>
</dbReference>
<dbReference type="RefSeq" id="WP_176010682.1">
    <property type="nucleotide sequence ID" value="NZ_CP041372.2"/>
</dbReference>
<evidence type="ECO:0000256" key="1">
    <source>
        <dbReference type="ARBA" id="ARBA00022491"/>
    </source>
</evidence>
<gene>
    <name evidence="5" type="ORF">FLK61_39560</name>
</gene>
<dbReference type="Gene3D" id="1.10.357.10">
    <property type="entry name" value="Tetracycline Repressor, domain 2"/>
    <property type="match status" value="1"/>
</dbReference>
<keyword evidence="1" id="KW-0678">Repressor</keyword>
<dbReference type="InterPro" id="IPR050624">
    <property type="entry name" value="HTH-type_Tx_Regulator"/>
</dbReference>
<dbReference type="EMBL" id="CP041372">
    <property type="protein sequence ID" value="QKS72713.1"/>
    <property type="molecule type" value="Genomic_DNA"/>
</dbReference>
<dbReference type="PRINTS" id="PR00455">
    <property type="entry name" value="HTHTETR"/>
</dbReference>
<dbReference type="InterPro" id="IPR009057">
    <property type="entry name" value="Homeodomain-like_sf"/>
</dbReference>
<dbReference type="PANTHER" id="PTHR43479:SF11">
    <property type="entry name" value="ACREF_ENVCD OPERON REPRESSOR-RELATED"/>
    <property type="match status" value="1"/>
</dbReference>
<feature type="DNA-binding region" description="H-T-H motif" evidence="3">
    <location>
        <begin position="24"/>
        <end position="43"/>
    </location>
</feature>
<proteinExistence type="predicted"/>
<keyword evidence="2 3" id="KW-0238">DNA-binding</keyword>
<keyword evidence="6" id="KW-1185">Reference proteome</keyword>
<dbReference type="KEGG" id="psua:FLK61_39560"/>
<dbReference type="Pfam" id="PF00440">
    <property type="entry name" value="TetR_N"/>
    <property type="match status" value="1"/>
</dbReference>
<name>A0A859FH75_9BACI</name>
<dbReference type="InterPro" id="IPR001647">
    <property type="entry name" value="HTH_TetR"/>
</dbReference>